<evidence type="ECO:0000313" key="2">
    <source>
        <dbReference type="EMBL" id="MBT1709955.1"/>
    </source>
</evidence>
<accession>A0AAP2DYG6</accession>
<proteinExistence type="predicted"/>
<organism evidence="2 3">
    <name type="scientific">Dawidia cretensis</name>
    <dbReference type="NCBI Taxonomy" id="2782350"/>
    <lineage>
        <taxon>Bacteria</taxon>
        <taxon>Pseudomonadati</taxon>
        <taxon>Bacteroidota</taxon>
        <taxon>Cytophagia</taxon>
        <taxon>Cytophagales</taxon>
        <taxon>Chryseotaleaceae</taxon>
        <taxon>Dawidia</taxon>
    </lineage>
</organism>
<evidence type="ECO:0000313" key="3">
    <source>
        <dbReference type="Proteomes" id="UP001319080"/>
    </source>
</evidence>
<feature type="chain" id="PRO_5042916986" evidence="1">
    <location>
        <begin position="21"/>
        <end position="536"/>
    </location>
</feature>
<evidence type="ECO:0000256" key="1">
    <source>
        <dbReference type="SAM" id="SignalP"/>
    </source>
</evidence>
<reference evidence="2 3" key="1">
    <citation type="submission" date="2021-05" db="EMBL/GenBank/DDBJ databases">
        <title>A Polyphasic approach of four new species of the genus Ohtaekwangia: Ohtaekwangia histidinii sp. nov., Ohtaekwangia cretensis sp. nov., Ohtaekwangia indiensis sp. nov., Ohtaekwangia reichenbachii sp. nov. from diverse environment.</title>
        <authorList>
            <person name="Octaviana S."/>
        </authorList>
    </citation>
    <scope>NUCLEOTIDE SEQUENCE [LARGE SCALE GENOMIC DNA]</scope>
    <source>
        <strain evidence="2 3">PWU5</strain>
    </source>
</reference>
<keyword evidence="1" id="KW-0732">Signal</keyword>
<dbReference type="EMBL" id="JAHESE010000018">
    <property type="protein sequence ID" value="MBT1709955.1"/>
    <property type="molecule type" value="Genomic_DNA"/>
</dbReference>
<sequence length="536" mass="61048">MLRLRVFVFLLSIWSFTAFSQAKITVGDPYDVIDAQSKHYFTENGEIMTVKVDKKDVIIQKMSAKTLKFLKARVYDDFPKGFTLEQVLQFKDRYYLYYSLYEDKQEQLFARELDFAAGTFKGAAKKVLSITDKIDGGRIRGGIMTLAAYQSMISADKYNFYFSYDKSALIIQYRMIPETKRDSKSFDIIGMHVFDPSMKEKWGGKVTMPYTEKKMDNLDYSVDANGNVYLVARVYNDNTTDKKDDDDRANYKIEVMKIAAGTGKITSSKVDIADKFIQRFWLYETAQGPMIGAGYYNKGNSASSADGMILFKFNTDGRVTDMKTFEIPVDVLNQYVSNKTRRKNEKKEDDDEAEATNIILNDMNVQEDGSVILIGEQQYITTSTTRMGNSTRTTTTYHYNEILITKIDASGKLAWIQKLPKSQLGGLGQGGMSYRYLSGAGSHYVLFLDNEKNMNLPKDEVPARHMDGQGGFLVCYKLNDKTGEMKKTQILDTRDVQGMELFQFKPSRTLGTALNTLVFEAYKKKKEDVLVKVVLD</sequence>
<dbReference type="RefSeq" id="WP_254085535.1">
    <property type="nucleotide sequence ID" value="NZ_JAHESE010000018.1"/>
</dbReference>
<feature type="signal peptide" evidence="1">
    <location>
        <begin position="1"/>
        <end position="20"/>
    </location>
</feature>
<name>A0AAP2DYG6_9BACT</name>
<comment type="caution">
    <text evidence="2">The sequence shown here is derived from an EMBL/GenBank/DDBJ whole genome shotgun (WGS) entry which is preliminary data.</text>
</comment>
<keyword evidence="3" id="KW-1185">Reference proteome</keyword>
<dbReference type="AlphaFoldDB" id="A0AAP2DYG6"/>
<gene>
    <name evidence="2" type="ORF">KK062_17045</name>
</gene>
<dbReference type="Proteomes" id="UP001319080">
    <property type="component" value="Unassembled WGS sequence"/>
</dbReference>
<protein>
    <submittedName>
        <fullName evidence="2">Uncharacterized protein</fullName>
    </submittedName>
</protein>